<organism evidence="7 8">
    <name type="scientific">Chlamydomonas eustigma</name>
    <dbReference type="NCBI Taxonomy" id="1157962"/>
    <lineage>
        <taxon>Eukaryota</taxon>
        <taxon>Viridiplantae</taxon>
        <taxon>Chlorophyta</taxon>
        <taxon>core chlorophytes</taxon>
        <taxon>Chlorophyceae</taxon>
        <taxon>CS clade</taxon>
        <taxon>Chlamydomonadales</taxon>
        <taxon>Chlamydomonadaceae</taxon>
        <taxon>Chlamydomonas</taxon>
    </lineage>
</organism>
<evidence type="ECO:0000256" key="4">
    <source>
        <dbReference type="ARBA" id="ARBA00023136"/>
    </source>
</evidence>
<evidence type="ECO:0000256" key="3">
    <source>
        <dbReference type="ARBA" id="ARBA00022989"/>
    </source>
</evidence>
<comment type="caution">
    <text evidence="7">The sequence shown here is derived from an EMBL/GenBank/DDBJ whole genome shotgun (WGS) entry which is preliminary data.</text>
</comment>
<keyword evidence="4 5" id="KW-0472">Membrane</keyword>
<keyword evidence="8" id="KW-1185">Reference proteome</keyword>
<dbReference type="InterPro" id="IPR020846">
    <property type="entry name" value="MFS_dom"/>
</dbReference>
<reference evidence="7 8" key="1">
    <citation type="submission" date="2017-08" db="EMBL/GenBank/DDBJ databases">
        <title>Acidophilic green algal genome provides insights into adaptation to an acidic environment.</title>
        <authorList>
            <person name="Hirooka S."/>
            <person name="Hirose Y."/>
            <person name="Kanesaki Y."/>
            <person name="Higuchi S."/>
            <person name="Fujiwara T."/>
            <person name="Onuma R."/>
            <person name="Era A."/>
            <person name="Ohbayashi R."/>
            <person name="Uzuka A."/>
            <person name="Nozaki H."/>
            <person name="Yoshikawa H."/>
            <person name="Miyagishima S.Y."/>
        </authorList>
    </citation>
    <scope>NUCLEOTIDE SEQUENCE [LARGE SCALE GENOMIC DNA]</scope>
    <source>
        <strain evidence="7 8">NIES-2499</strain>
    </source>
</reference>
<sequence>MLGLAVLQSSEVSIPDFCSLRPEQWSWTYPEQSIVAEYNLVCDSAWKVGLVNSFYFVGMAVGGPLLGALTDHYGRKKALYICTALGAVSCALSAAGSSYWLYFLWRFVNGMAVQGMSTADQVLVMEEVGADYRGRVGTVTQAHYAGGSCLLAVLAYTFPAGRSVVLACATVTALLLSCS</sequence>
<feature type="domain" description="Major facilitator superfamily (MFS) profile" evidence="6">
    <location>
        <begin position="1"/>
        <end position="179"/>
    </location>
</feature>
<dbReference type="AlphaFoldDB" id="A0A250XBA9"/>
<feature type="transmembrane region" description="Helical" evidence="5">
    <location>
        <begin position="45"/>
        <end position="66"/>
    </location>
</feature>
<evidence type="ECO:0000313" key="8">
    <source>
        <dbReference type="Proteomes" id="UP000232323"/>
    </source>
</evidence>
<evidence type="ECO:0000256" key="5">
    <source>
        <dbReference type="SAM" id="Phobius"/>
    </source>
</evidence>
<keyword evidence="2 5" id="KW-0812">Transmembrane</keyword>
<evidence type="ECO:0000256" key="1">
    <source>
        <dbReference type="ARBA" id="ARBA00004141"/>
    </source>
</evidence>
<dbReference type="OrthoDB" id="547451at2759"/>
<gene>
    <name evidence="7" type="ORF">CEUSTIGMA_g7783.t1</name>
</gene>
<dbReference type="InterPro" id="IPR036259">
    <property type="entry name" value="MFS_trans_sf"/>
</dbReference>
<dbReference type="GO" id="GO:0016020">
    <property type="term" value="C:membrane"/>
    <property type="evidence" value="ECO:0007669"/>
    <property type="project" value="UniProtKB-SubCell"/>
</dbReference>
<accession>A0A250XBA9</accession>
<protein>
    <recommendedName>
        <fullName evidence="6">Major facilitator superfamily (MFS) profile domain-containing protein</fullName>
    </recommendedName>
</protein>
<dbReference type="Proteomes" id="UP000232323">
    <property type="component" value="Unassembled WGS sequence"/>
</dbReference>
<dbReference type="SUPFAM" id="SSF103473">
    <property type="entry name" value="MFS general substrate transporter"/>
    <property type="match status" value="1"/>
</dbReference>
<dbReference type="PANTHER" id="PTHR24064">
    <property type="entry name" value="SOLUTE CARRIER FAMILY 22 MEMBER"/>
    <property type="match status" value="1"/>
</dbReference>
<dbReference type="Pfam" id="PF07690">
    <property type="entry name" value="MFS_1"/>
    <property type="match status" value="1"/>
</dbReference>
<keyword evidence="3 5" id="KW-1133">Transmembrane helix</keyword>
<comment type="subcellular location">
    <subcellularLocation>
        <location evidence="1">Membrane</location>
        <topology evidence="1">Multi-pass membrane protein</topology>
    </subcellularLocation>
</comment>
<evidence type="ECO:0000256" key="2">
    <source>
        <dbReference type="ARBA" id="ARBA00022692"/>
    </source>
</evidence>
<name>A0A250XBA9_9CHLO</name>
<dbReference type="EMBL" id="BEGY01000051">
    <property type="protein sequence ID" value="GAX80344.1"/>
    <property type="molecule type" value="Genomic_DNA"/>
</dbReference>
<proteinExistence type="predicted"/>
<evidence type="ECO:0000259" key="6">
    <source>
        <dbReference type="PROSITE" id="PS50850"/>
    </source>
</evidence>
<dbReference type="InterPro" id="IPR011701">
    <property type="entry name" value="MFS"/>
</dbReference>
<dbReference type="STRING" id="1157962.A0A250XBA9"/>
<dbReference type="GO" id="GO:0022857">
    <property type="term" value="F:transmembrane transporter activity"/>
    <property type="evidence" value="ECO:0007669"/>
    <property type="project" value="InterPro"/>
</dbReference>
<dbReference type="PROSITE" id="PS50850">
    <property type="entry name" value="MFS"/>
    <property type="match status" value="1"/>
</dbReference>
<dbReference type="Gene3D" id="1.20.1250.20">
    <property type="entry name" value="MFS general substrate transporter like domains"/>
    <property type="match status" value="1"/>
</dbReference>
<feature type="transmembrane region" description="Helical" evidence="5">
    <location>
        <begin position="78"/>
        <end position="102"/>
    </location>
</feature>
<evidence type="ECO:0000313" key="7">
    <source>
        <dbReference type="EMBL" id="GAX80344.1"/>
    </source>
</evidence>